<evidence type="ECO:0000313" key="3">
    <source>
        <dbReference type="Proteomes" id="UP000494255"/>
    </source>
</evidence>
<accession>A0A6J5CS36</accession>
<protein>
    <recommendedName>
        <fullName evidence="1">ASCH domain-containing protein</fullName>
    </recommendedName>
</protein>
<dbReference type="EMBL" id="CADIKC010000015">
    <property type="protein sequence ID" value="CAB3742881.1"/>
    <property type="molecule type" value="Genomic_DNA"/>
</dbReference>
<dbReference type="RefSeq" id="WP_175054398.1">
    <property type="nucleotide sequence ID" value="NZ_CADIKC010000015.1"/>
</dbReference>
<keyword evidence="3" id="KW-1185">Reference proteome</keyword>
<dbReference type="GeneID" id="97045515"/>
<name>A0A6J5CS36_9BURK</name>
<organism evidence="2 3">
    <name type="scientific">Paraburkholderia sediminicola</name>
    <dbReference type="NCBI Taxonomy" id="458836"/>
    <lineage>
        <taxon>Bacteria</taxon>
        <taxon>Pseudomonadati</taxon>
        <taxon>Pseudomonadota</taxon>
        <taxon>Betaproteobacteria</taxon>
        <taxon>Burkholderiales</taxon>
        <taxon>Burkholderiaceae</taxon>
        <taxon>Paraburkholderia</taxon>
    </lineage>
</organism>
<reference evidence="2 3" key="1">
    <citation type="submission" date="2020-04" db="EMBL/GenBank/DDBJ databases">
        <authorList>
            <person name="De Canck E."/>
        </authorList>
    </citation>
    <scope>NUCLEOTIDE SEQUENCE [LARGE SCALE GENOMIC DNA]</scope>
    <source>
        <strain evidence="2 3">LMG 24238</strain>
    </source>
</reference>
<dbReference type="Proteomes" id="UP000494255">
    <property type="component" value="Unassembled WGS sequence"/>
</dbReference>
<dbReference type="SUPFAM" id="SSF88697">
    <property type="entry name" value="PUA domain-like"/>
    <property type="match status" value="1"/>
</dbReference>
<gene>
    <name evidence="2" type="ORF">LMG24238_06954</name>
</gene>
<dbReference type="CDD" id="cd06554">
    <property type="entry name" value="ASCH_ASC-1_like"/>
    <property type="match status" value="1"/>
</dbReference>
<sequence length="141" mass="15719">MKALSIRQPWAWLIVNDHKDVENRTWSTKYRGRVLIHAGKGMTRDEYDDALATVLHVGYRGFFPPREQLERGGIVGAATIVGCAHPDNRTSPWHMSGQFGFELAYPKPIPFVACKGALGFFEVPADVAAQLRQMHDLGAIT</sequence>
<evidence type="ECO:0000313" key="2">
    <source>
        <dbReference type="EMBL" id="CAB3742881.1"/>
    </source>
</evidence>
<evidence type="ECO:0000259" key="1">
    <source>
        <dbReference type="Pfam" id="PF04266"/>
    </source>
</evidence>
<dbReference type="AlphaFoldDB" id="A0A6J5CS36"/>
<dbReference type="Pfam" id="PF04266">
    <property type="entry name" value="ASCH"/>
    <property type="match status" value="1"/>
</dbReference>
<dbReference type="InterPro" id="IPR015947">
    <property type="entry name" value="PUA-like_sf"/>
</dbReference>
<dbReference type="InterPro" id="IPR007374">
    <property type="entry name" value="ASCH_domain"/>
</dbReference>
<proteinExistence type="predicted"/>
<feature type="domain" description="ASCH" evidence="1">
    <location>
        <begin position="4"/>
        <end position="84"/>
    </location>
</feature>
<dbReference type="Gene3D" id="2.30.130.30">
    <property type="entry name" value="Hypothetical protein"/>
    <property type="match status" value="1"/>
</dbReference>